<evidence type="ECO:0008006" key="3">
    <source>
        <dbReference type="Google" id="ProtNLM"/>
    </source>
</evidence>
<gene>
    <name evidence="1" type="ORF">FEM48_Zijuj12G0136700</name>
</gene>
<protein>
    <recommendedName>
        <fullName evidence="3">Photosynthetic NDH subunit of subcomplex B 2, chloroplastic</fullName>
    </recommendedName>
</protein>
<comment type="caution">
    <text evidence="1">The sequence shown here is derived from an EMBL/GenBank/DDBJ whole genome shotgun (WGS) entry which is preliminary data.</text>
</comment>
<dbReference type="Gene3D" id="2.70.98.10">
    <property type="match status" value="1"/>
</dbReference>
<dbReference type="AlphaFoldDB" id="A0A978UDN3"/>
<sequence length="267" mass="29459">MPSALSLSLSPATTTVSVPENLNEKFSRKGTKFSQSDNIPMVQLTVRNGSSLKLQVLDALVTSYKPKVYWKDDGFEEVLYTIPANGSASTRTKGGIDVDFDAIDALQVEPSCTSGVPDLMYVVTLNPVSMATAHIVKNKGKKNVTLTNVILSHFKFKRQNMAAIQGLQGCSYCSSPPLSSPFEILSLVEAMKTEDPALFAFGYEPEKKPGRELFFRVIRMGFEEIYLSSPGSFSEKYGKEYFMCTGPDSMLVPLVVKPGEDWRHDNL</sequence>
<dbReference type="GO" id="GO:0030246">
    <property type="term" value="F:carbohydrate binding"/>
    <property type="evidence" value="ECO:0007669"/>
    <property type="project" value="InterPro"/>
</dbReference>
<dbReference type="PANTHER" id="PTHR11122">
    <property type="entry name" value="APOSPORY-ASSOCIATED PROTEIN C-RELATED"/>
    <property type="match status" value="1"/>
</dbReference>
<evidence type="ECO:0000313" key="2">
    <source>
        <dbReference type="Proteomes" id="UP000813462"/>
    </source>
</evidence>
<name>A0A978UDN3_ZIZJJ</name>
<dbReference type="EMBL" id="JAEACU010000012">
    <property type="protein sequence ID" value="KAH7512876.1"/>
    <property type="molecule type" value="Genomic_DNA"/>
</dbReference>
<dbReference type="InterPro" id="IPR014718">
    <property type="entry name" value="GH-type_carb-bd"/>
</dbReference>
<proteinExistence type="predicted"/>
<reference evidence="1" key="1">
    <citation type="journal article" date="2021" name="Front. Plant Sci.">
        <title>Chromosome-Scale Genome Assembly for Chinese Sour Jujube and Insights Into Its Genome Evolution and Domestication Signature.</title>
        <authorList>
            <person name="Shen L.-Y."/>
            <person name="Luo H."/>
            <person name="Wang X.-L."/>
            <person name="Wang X.-M."/>
            <person name="Qiu X.-J."/>
            <person name="Liu H."/>
            <person name="Zhou S.-S."/>
            <person name="Jia K.-H."/>
            <person name="Nie S."/>
            <person name="Bao Y.-T."/>
            <person name="Zhang R.-G."/>
            <person name="Yun Q.-Z."/>
            <person name="Chai Y.-H."/>
            <person name="Lu J.-Y."/>
            <person name="Li Y."/>
            <person name="Zhao S.-W."/>
            <person name="Mao J.-F."/>
            <person name="Jia S.-G."/>
            <person name="Mao Y.-M."/>
        </authorList>
    </citation>
    <scope>NUCLEOTIDE SEQUENCE</scope>
    <source>
        <strain evidence="1">AT0</strain>
        <tissue evidence="1">Leaf</tissue>
    </source>
</reference>
<dbReference type="PANTHER" id="PTHR11122:SF18">
    <property type="entry name" value="PHOTOSYNTHETIC NDH SUBUNIT OF SUBCOMPLEX B 2, CHLOROPLASTIC"/>
    <property type="match status" value="1"/>
</dbReference>
<dbReference type="Proteomes" id="UP000813462">
    <property type="component" value="Unassembled WGS sequence"/>
</dbReference>
<dbReference type="GO" id="GO:0005737">
    <property type="term" value="C:cytoplasm"/>
    <property type="evidence" value="ECO:0007669"/>
    <property type="project" value="TreeGrafter"/>
</dbReference>
<dbReference type="GO" id="GO:0047938">
    <property type="term" value="F:glucose-6-phosphate 1-epimerase activity"/>
    <property type="evidence" value="ECO:0007669"/>
    <property type="project" value="TreeGrafter"/>
</dbReference>
<accession>A0A978UDN3</accession>
<evidence type="ECO:0000313" key="1">
    <source>
        <dbReference type="EMBL" id="KAH7512876.1"/>
    </source>
</evidence>
<organism evidence="1 2">
    <name type="scientific">Ziziphus jujuba var. spinosa</name>
    <dbReference type="NCBI Taxonomy" id="714518"/>
    <lineage>
        <taxon>Eukaryota</taxon>
        <taxon>Viridiplantae</taxon>
        <taxon>Streptophyta</taxon>
        <taxon>Embryophyta</taxon>
        <taxon>Tracheophyta</taxon>
        <taxon>Spermatophyta</taxon>
        <taxon>Magnoliopsida</taxon>
        <taxon>eudicotyledons</taxon>
        <taxon>Gunneridae</taxon>
        <taxon>Pentapetalae</taxon>
        <taxon>rosids</taxon>
        <taxon>fabids</taxon>
        <taxon>Rosales</taxon>
        <taxon>Rhamnaceae</taxon>
        <taxon>Paliureae</taxon>
        <taxon>Ziziphus</taxon>
    </lineage>
</organism>